<keyword evidence="5" id="KW-1185">Reference proteome</keyword>
<dbReference type="AlphaFoldDB" id="A0A9J6EWF6"/>
<dbReference type="EMBL" id="JABSTU010000001">
    <property type="protein sequence ID" value="KAH8038535.1"/>
    <property type="molecule type" value="Genomic_DNA"/>
</dbReference>
<evidence type="ECO:0000256" key="3">
    <source>
        <dbReference type="SAM" id="Phobius"/>
    </source>
</evidence>
<comment type="similarity">
    <text evidence="1">Belongs to the PIGL family.</text>
</comment>
<dbReference type="InterPro" id="IPR003737">
    <property type="entry name" value="GlcNAc_PI_deacetylase-related"/>
</dbReference>
<dbReference type="PANTHER" id="PTHR12993">
    <property type="entry name" value="N-ACETYLGLUCOSAMINYL-PHOSPHATIDYLINOSITOL DE-N-ACETYLASE-RELATED"/>
    <property type="match status" value="1"/>
</dbReference>
<organism evidence="4 5">
    <name type="scientific">Rhipicephalus microplus</name>
    <name type="common">Cattle tick</name>
    <name type="synonym">Boophilus microplus</name>
    <dbReference type="NCBI Taxonomy" id="6941"/>
    <lineage>
        <taxon>Eukaryota</taxon>
        <taxon>Metazoa</taxon>
        <taxon>Ecdysozoa</taxon>
        <taxon>Arthropoda</taxon>
        <taxon>Chelicerata</taxon>
        <taxon>Arachnida</taxon>
        <taxon>Acari</taxon>
        <taxon>Parasitiformes</taxon>
        <taxon>Ixodida</taxon>
        <taxon>Ixodoidea</taxon>
        <taxon>Ixodidae</taxon>
        <taxon>Rhipicephalinae</taxon>
        <taxon>Rhipicephalus</taxon>
        <taxon>Boophilus</taxon>
    </lineage>
</organism>
<dbReference type="SUPFAM" id="SSF102588">
    <property type="entry name" value="LmbE-like"/>
    <property type="match status" value="1"/>
</dbReference>
<evidence type="ECO:0000256" key="2">
    <source>
        <dbReference type="ARBA" id="ARBA00012176"/>
    </source>
</evidence>
<keyword evidence="3" id="KW-1133">Transmembrane helix</keyword>
<dbReference type="InterPro" id="IPR024078">
    <property type="entry name" value="LmbE-like_dom_sf"/>
</dbReference>
<dbReference type="GO" id="GO:0000225">
    <property type="term" value="F:N-acetylglucosaminylphosphatidylinositol deacetylase activity"/>
    <property type="evidence" value="ECO:0007669"/>
    <property type="project" value="UniProtKB-EC"/>
</dbReference>
<comment type="caution">
    <text evidence="4">The sequence shown here is derived from an EMBL/GenBank/DDBJ whole genome shotgun (WGS) entry which is preliminary data.</text>
</comment>
<dbReference type="EC" id="3.5.1.89" evidence="2"/>
<evidence type="ECO:0000256" key="1">
    <source>
        <dbReference type="ARBA" id="ARBA00006066"/>
    </source>
</evidence>
<dbReference type="VEuPathDB" id="VectorBase:LOC119172448"/>
<keyword evidence="3" id="KW-0472">Membrane</keyword>
<name>A0A9J6EWF6_RHIMP</name>
<dbReference type="Gene3D" id="3.40.50.10320">
    <property type="entry name" value="LmbE-like"/>
    <property type="match status" value="1"/>
</dbReference>
<evidence type="ECO:0000313" key="5">
    <source>
        <dbReference type="Proteomes" id="UP000821866"/>
    </source>
</evidence>
<dbReference type="Pfam" id="PF02585">
    <property type="entry name" value="PIG-L"/>
    <property type="match status" value="1"/>
</dbReference>
<reference evidence="4" key="2">
    <citation type="submission" date="2021-09" db="EMBL/GenBank/DDBJ databases">
        <authorList>
            <person name="Jia N."/>
            <person name="Wang J."/>
            <person name="Shi W."/>
            <person name="Du L."/>
            <person name="Sun Y."/>
            <person name="Zhan W."/>
            <person name="Jiang J."/>
            <person name="Wang Q."/>
            <person name="Zhang B."/>
            <person name="Ji P."/>
            <person name="Sakyi L.B."/>
            <person name="Cui X."/>
            <person name="Yuan T."/>
            <person name="Jiang B."/>
            <person name="Yang W."/>
            <person name="Lam T.T.-Y."/>
            <person name="Chang Q."/>
            <person name="Ding S."/>
            <person name="Wang X."/>
            <person name="Zhu J."/>
            <person name="Ruan X."/>
            <person name="Zhao L."/>
            <person name="Wei J."/>
            <person name="Que T."/>
            <person name="Du C."/>
            <person name="Cheng J."/>
            <person name="Dai P."/>
            <person name="Han X."/>
            <person name="Huang E."/>
            <person name="Gao Y."/>
            <person name="Liu J."/>
            <person name="Shao H."/>
            <person name="Ye R."/>
            <person name="Li L."/>
            <person name="Wei W."/>
            <person name="Wang X."/>
            <person name="Wang C."/>
            <person name="Huo Q."/>
            <person name="Li W."/>
            <person name="Guo W."/>
            <person name="Chen H."/>
            <person name="Chen S."/>
            <person name="Zhou L."/>
            <person name="Zhou L."/>
            <person name="Ni X."/>
            <person name="Tian J."/>
            <person name="Zhou Y."/>
            <person name="Sheng Y."/>
            <person name="Liu T."/>
            <person name="Pan Y."/>
            <person name="Xia L."/>
            <person name="Li J."/>
            <person name="Zhao F."/>
            <person name="Cao W."/>
        </authorList>
    </citation>
    <scope>NUCLEOTIDE SEQUENCE</scope>
    <source>
        <strain evidence="4">Rmic-2018</strain>
        <tissue evidence="4">Larvae</tissue>
    </source>
</reference>
<keyword evidence="3" id="KW-0812">Transmembrane</keyword>
<accession>A0A9J6EWF6</accession>
<dbReference type="OMA" id="YVLESVN"/>
<dbReference type="Proteomes" id="UP000821866">
    <property type="component" value="Chromosome 1"/>
</dbReference>
<proteinExistence type="inferred from homology"/>
<gene>
    <name evidence="4" type="ORF">HPB51_001799</name>
</gene>
<dbReference type="GO" id="GO:0005783">
    <property type="term" value="C:endoplasmic reticulum"/>
    <property type="evidence" value="ECO:0007669"/>
    <property type="project" value="TreeGrafter"/>
</dbReference>
<feature type="transmembrane region" description="Helical" evidence="3">
    <location>
        <begin position="6"/>
        <end position="24"/>
    </location>
</feature>
<protein>
    <recommendedName>
        <fullName evidence="2">N-acetylglucosaminylphosphatidylinositol deacetylase</fullName>
        <ecNumber evidence="2">3.5.1.89</ecNumber>
    </recommendedName>
</protein>
<reference evidence="4" key="1">
    <citation type="journal article" date="2020" name="Cell">
        <title>Large-Scale Comparative Analyses of Tick Genomes Elucidate Their Genetic Diversity and Vector Capacities.</title>
        <authorList>
            <consortium name="Tick Genome and Microbiome Consortium (TIGMIC)"/>
            <person name="Jia N."/>
            <person name="Wang J."/>
            <person name="Shi W."/>
            <person name="Du L."/>
            <person name="Sun Y."/>
            <person name="Zhan W."/>
            <person name="Jiang J.F."/>
            <person name="Wang Q."/>
            <person name="Zhang B."/>
            <person name="Ji P."/>
            <person name="Bell-Sakyi L."/>
            <person name="Cui X.M."/>
            <person name="Yuan T.T."/>
            <person name="Jiang B.G."/>
            <person name="Yang W.F."/>
            <person name="Lam T.T."/>
            <person name="Chang Q.C."/>
            <person name="Ding S.J."/>
            <person name="Wang X.J."/>
            <person name="Zhu J.G."/>
            <person name="Ruan X.D."/>
            <person name="Zhao L."/>
            <person name="Wei J.T."/>
            <person name="Ye R.Z."/>
            <person name="Que T.C."/>
            <person name="Du C.H."/>
            <person name="Zhou Y.H."/>
            <person name="Cheng J.X."/>
            <person name="Dai P.F."/>
            <person name="Guo W.B."/>
            <person name="Han X.H."/>
            <person name="Huang E.J."/>
            <person name="Li L.F."/>
            <person name="Wei W."/>
            <person name="Gao Y.C."/>
            <person name="Liu J.Z."/>
            <person name="Shao H.Z."/>
            <person name="Wang X."/>
            <person name="Wang C.C."/>
            <person name="Yang T.C."/>
            <person name="Huo Q.B."/>
            <person name="Li W."/>
            <person name="Chen H.Y."/>
            <person name="Chen S.E."/>
            <person name="Zhou L.G."/>
            <person name="Ni X.B."/>
            <person name="Tian J.H."/>
            <person name="Sheng Y."/>
            <person name="Liu T."/>
            <person name="Pan Y.S."/>
            <person name="Xia L.Y."/>
            <person name="Li J."/>
            <person name="Zhao F."/>
            <person name="Cao W.C."/>
        </authorList>
    </citation>
    <scope>NUCLEOTIDE SEQUENCE</scope>
    <source>
        <strain evidence="4">Rmic-2018</strain>
    </source>
</reference>
<evidence type="ECO:0000313" key="4">
    <source>
        <dbReference type="EMBL" id="KAH8038535.1"/>
    </source>
</evidence>
<sequence length="292" mass="33405">MEYGWWLSFTVFVVSVLFLFYLFVCNVCRLRTRKNIGAVGRVLLVIAHPDDECMFFGPTVLGLLQRKCELYLLCLSNGNYYKQGSERKEELRSSCLSLGIPSENLIIVQHSNMPDDPECMWNSNLVGRIVQKYVKCLGVDSVITFDQSGVSGHLNHIAVHKGVVGILKKELAPSGCRLFVLESVNKLRKYVGLLDVPLSYFLSEHAYVLPWSMVSLLKVALGKHKSQMLWFRHLYSCFSRYMVINTLLRSHRRPEQRQLMTSSLLARRGKRMSVPLRLSIIVNQVSRVHPPT</sequence>
<dbReference type="PANTHER" id="PTHR12993:SF11">
    <property type="entry name" value="N-ACETYLGLUCOSAMINYL-PHOSPHATIDYLINOSITOL DE-N-ACETYLASE"/>
    <property type="match status" value="1"/>
</dbReference>
<dbReference type="OrthoDB" id="440160at2759"/>